<dbReference type="GO" id="GO:0006633">
    <property type="term" value="P:fatty acid biosynthetic process"/>
    <property type="evidence" value="ECO:0007669"/>
    <property type="project" value="InterPro"/>
</dbReference>
<name>A0A1F2WQ70_9ACTN</name>
<evidence type="ECO:0000256" key="1">
    <source>
        <dbReference type="ARBA" id="ARBA00005254"/>
    </source>
</evidence>
<protein>
    <recommendedName>
        <fullName evidence="2">MaoC-like domain-containing protein</fullName>
    </recommendedName>
</protein>
<dbReference type="PRINTS" id="PR01483">
    <property type="entry name" value="FASYNTHASE"/>
</dbReference>
<dbReference type="InterPro" id="IPR003965">
    <property type="entry name" value="Fatty_acid_synthase"/>
</dbReference>
<accession>A0A1F2WQ70</accession>
<dbReference type="Pfam" id="PF01575">
    <property type="entry name" value="MaoC_dehydratas"/>
    <property type="match status" value="1"/>
</dbReference>
<dbReference type="Gene3D" id="3.10.129.10">
    <property type="entry name" value="Hotdog Thioesterase"/>
    <property type="match status" value="1"/>
</dbReference>
<feature type="domain" description="MaoC-like" evidence="2">
    <location>
        <begin position="18"/>
        <end position="106"/>
    </location>
</feature>
<comment type="similarity">
    <text evidence="1">Belongs to the enoyl-CoA hydratase/isomerase family.</text>
</comment>
<dbReference type="STRING" id="1797197.A2Y75_00685"/>
<dbReference type="InterPro" id="IPR029069">
    <property type="entry name" value="HotDog_dom_sf"/>
</dbReference>
<dbReference type="InterPro" id="IPR002539">
    <property type="entry name" value="MaoC-like_dom"/>
</dbReference>
<dbReference type="GO" id="GO:0004312">
    <property type="term" value="F:fatty acid synthase activity"/>
    <property type="evidence" value="ECO:0007669"/>
    <property type="project" value="InterPro"/>
</dbReference>
<dbReference type="Proteomes" id="UP000177876">
    <property type="component" value="Unassembled WGS sequence"/>
</dbReference>
<dbReference type="GO" id="GO:0005835">
    <property type="term" value="C:fatty acid synthase complex"/>
    <property type="evidence" value="ECO:0007669"/>
    <property type="project" value="InterPro"/>
</dbReference>
<gene>
    <name evidence="3" type="ORF">A2Y75_00685</name>
</gene>
<dbReference type="EMBL" id="MELK01000019">
    <property type="protein sequence ID" value="OFW59032.1"/>
    <property type="molecule type" value="Genomic_DNA"/>
</dbReference>
<sequence length="141" mass="15885">MEELCNLKYEEVQVGQEVPTFSHKFDRMDAIIYAGAGGDFNPIHVNPYFAKEVAMLPDVIAHGLFNMALLGKTVMDWIGDPGYLRKLSCQFRAPVIPEETVLFKGRIRDKLENNLVVLEVWAEKQDGTVVLKDGEATVYLP</sequence>
<proteinExistence type="inferred from homology"/>
<dbReference type="PANTHER" id="PTHR43841:SF3">
    <property type="entry name" value="(3R)-HYDROXYACYL-ACP DEHYDRATASE SUBUNIT HADB"/>
    <property type="match status" value="1"/>
</dbReference>
<evidence type="ECO:0000259" key="2">
    <source>
        <dbReference type="Pfam" id="PF01575"/>
    </source>
</evidence>
<comment type="caution">
    <text evidence="3">The sequence shown here is derived from an EMBL/GenBank/DDBJ whole genome shotgun (WGS) entry which is preliminary data.</text>
</comment>
<dbReference type="SUPFAM" id="SSF54637">
    <property type="entry name" value="Thioesterase/thiol ester dehydrase-isomerase"/>
    <property type="match status" value="1"/>
</dbReference>
<dbReference type="PANTHER" id="PTHR43841">
    <property type="entry name" value="3-HYDROXYACYL-THIOESTER DEHYDRATASE HTDX-RELATED"/>
    <property type="match status" value="1"/>
</dbReference>
<dbReference type="AlphaFoldDB" id="A0A1F2WQ70"/>
<reference evidence="3 4" key="1">
    <citation type="journal article" date="2016" name="Nat. Commun.">
        <title>Thousands of microbial genomes shed light on interconnected biogeochemical processes in an aquifer system.</title>
        <authorList>
            <person name="Anantharaman K."/>
            <person name="Brown C.T."/>
            <person name="Hug L.A."/>
            <person name="Sharon I."/>
            <person name="Castelle C.J."/>
            <person name="Probst A.J."/>
            <person name="Thomas B.C."/>
            <person name="Singh A."/>
            <person name="Wilkins M.J."/>
            <person name="Karaoz U."/>
            <person name="Brodie E.L."/>
            <person name="Williams K.H."/>
            <person name="Hubbard S.S."/>
            <person name="Banfield J.F."/>
        </authorList>
    </citation>
    <scope>NUCLEOTIDE SEQUENCE [LARGE SCALE GENOMIC DNA]</scope>
</reference>
<evidence type="ECO:0000313" key="4">
    <source>
        <dbReference type="Proteomes" id="UP000177876"/>
    </source>
</evidence>
<evidence type="ECO:0000313" key="3">
    <source>
        <dbReference type="EMBL" id="OFW59032.1"/>
    </source>
</evidence>
<organism evidence="3 4">
    <name type="scientific">Candidatus Solincola sediminis</name>
    <dbReference type="NCBI Taxonomy" id="1797199"/>
    <lineage>
        <taxon>Bacteria</taxon>
        <taxon>Bacillati</taxon>
        <taxon>Actinomycetota</taxon>
        <taxon>Candidatus Geothermincolia</taxon>
        <taxon>Candidatus Geothermincolales</taxon>
        <taxon>Candidatus Geothermincolaceae</taxon>
        <taxon>Candidatus Solincola</taxon>
    </lineage>
</organism>